<evidence type="ECO:0000313" key="2">
    <source>
        <dbReference type="EMBL" id="VAX10576.1"/>
    </source>
</evidence>
<dbReference type="EC" id="5.3.3.8" evidence="2"/>
<organism evidence="2">
    <name type="scientific">hydrothermal vent metagenome</name>
    <dbReference type="NCBI Taxonomy" id="652676"/>
    <lineage>
        <taxon>unclassified sequences</taxon>
        <taxon>metagenomes</taxon>
        <taxon>ecological metagenomes</taxon>
    </lineage>
</organism>
<dbReference type="SUPFAM" id="SSF52096">
    <property type="entry name" value="ClpP/crotonase"/>
    <property type="match status" value="1"/>
</dbReference>
<gene>
    <name evidence="2" type="ORF">MNBD_GAMMA25-297</name>
</gene>
<dbReference type="GO" id="GO:0006635">
    <property type="term" value="P:fatty acid beta-oxidation"/>
    <property type="evidence" value="ECO:0007669"/>
    <property type="project" value="TreeGrafter"/>
</dbReference>
<sequence>MSIRDGIINFEKKDDIAILTISNPPGNRLPDPVFVVPEILHQHLHEEGLRGAILIGEGNNFCEGAAIDSNIPEDIYHRLNEGKRILDIIEESPIPVIAAINGACFGGGLEIALACHIRIVGTSAMLGFPEAELGIMPGLAGTLRSVEELGYSTALPFLLSSEYVSGEKAVELGIAHYVVPRQKVLGKAFDVLEKLVGDKKRKVINYIMKSVLAGKRMDRKKALKLESKLVIELVEEQYKNQALSQDT</sequence>
<proteinExistence type="inferred from homology"/>
<accession>A0A3B1AX13</accession>
<dbReference type="GO" id="GO:0004300">
    <property type="term" value="F:enoyl-CoA hydratase activity"/>
    <property type="evidence" value="ECO:0007669"/>
    <property type="project" value="UniProtKB-EC"/>
</dbReference>
<keyword evidence="2" id="KW-0413">Isomerase</keyword>
<dbReference type="GO" id="GO:0004165">
    <property type="term" value="F:delta(3)-delta(2)-enoyl-CoA isomerase activity"/>
    <property type="evidence" value="ECO:0007669"/>
    <property type="project" value="UniProtKB-EC"/>
</dbReference>
<dbReference type="CDD" id="cd06558">
    <property type="entry name" value="crotonase-like"/>
    <property type="match status" value="1"/>
</dbReference>
<reference evidence="2" key="1">
    <citation type="submission" date="2018-06" db="EMBL/GenBank/DDBJ databases">
        <authorList>
            <person name="Zhirakovskaya E."/>
        </authorList>
    </citation>
    <scope>NUCLEOTIDE SEQUENCE</scope>
</reference>
<dbReference type="EC" id="4.2.1.17" evidence="2"/>
<dbReference type="Gene3D" id="3.90.226.10">
    <property type="entry name" value="2-enoyl-CoA Hydratase, Chain A, domain 1"/>
    <property type="match status" value="1"/>
</dbReference>
<dbReference type="EC" id="5.1.2.3" evidence="2"/>
<dbReference type="GO" id="GO:0008692">
    <property type="term" value="F:3-hydroxybutyryl-CoA epimerase activity"/>
    <property type="evidence" value="ECO:0007669"/>
    <property type="project" value="UniProtKB-EC"/>
</dbReference>
<protein>
    <submittedName>
        <fullName evidence="2">Enoyl-CoA hydratase / Delta(3)-cis-delta(2)-trans-enoyl-CoA isomerase / 3-hydroxyacyl-CoA dehydrogenase / 3-hydroxybutyryl-CoA epimerase</fullName>
        <ecNumber evidence="2">1.1.1.35</ecNumber>
        <ecNumber evidence="2">4.2.1.17</ecNumber>
        <ecNumber evidence="2">5.1.2.3</ecNumber>
        <ecNumber evidence="2">5.3.3.8</ecNumber>
    </submittedName>
</protein>
<dbReference type="PANTHER" id="PTHR11941">
    <property type="entry name" value="ENOYL-COA HYDRATASE-RELATED"/>
    <property type="match status" value="1"/>
</dbReference>
<dbReference type="Pfam" id="PF00378">
    <property type="entry name" value="ECH_1"/>
    <property type="match status" value="1"/>
</dbReference>
<dbReference type="PANTHER" id="PTHR11941:SF175">
    <property type="entry name" value="ENOYL-COA HYDRATASE-RELATED"/>
    <property type="match status" value="1"/>
</dbReference>
<keyword evidence="2" id="KW-0560">Oxidoreductase</keyword>
<keyword evidence="2" id="KW-0456">Lyase</keyword>
<dbReference type="EMBL" id="UOFY01000052">
    <property type="protein sequence ID" value="VAX10576.1"/>
    <property type="molecule type" value="Genomic_DNA"/>
</dbReference>
<dbReference type="AlphaFoldDB" id="A0A3B1AX13"/>
<dbReference type="InterPro" id="IPR018376">
    <property type="entry name" value="Enoyl-CoA_hyd/isom_CS"/>
</dbReference>
<dbReference type="InterPro" id="IPR001753">
    <property type="entry name" value="Enoyl-CoA_hydra/iso"/>
</dbReference>
<dbReference type="InterPro" id="IPR029045">
    <property type="entry name" value="ClpP/crotonase-like_dom_sf"/>
</dbReference>
<dbReference type="PROSITE" id="PS00166">
    <property type="entry name" value="ENOYL_COA_HYDRATASE"/>
    <property type="match status" value="1"/>
</dbReference>
<comment type="similarity">
    <text evidence="1">Belongs to the enoyl-CoA hydratase/isomerase family.</text>
</comment>
<evidence type="ECO:0000256" key="1">
    <source>
        <dbReference type="ARBA" id="ARBA00005254"/>
    </source>
</evidence>
<dbReference type="GO" id="GO:0003857">
    <property type="term" value="F:(3S)-3-hydroxyacyl-CoA dehydrogenase (NAD+) activity"/>
    <property type="evidence" value="ECO:0007669"/>
    <property type="project" value="UniProtKB-EC"/>
</dbReference>
<dbReference type="EC" id="1.1.1.35" evidence="2"/>
<name>A0A3B1AX13_9ZZZZ</name>